<name>A0ABV5NJI2_9ACTN</name>
<sequence length="246" mass="25546">MSSLVAAHTRILLLEQLRVPIGLAAGALFPAVSLAAFVVPFTGDDPRAATMATASLTLFGAMSQAIIGLSVTVAQDREQPWNPYVRTLPAGPFPRFAGRILAMLAQMVLAVVPVLLVAALFTAATITPLGLLAGLVTLLAGVVPFMLMGLFIGFLLTAKATIAVSQLLFFPMGVLGGLLLPPQILPGFLEAVSPFTPARGVAELLWAVTAGTTPGVVSLVSLAAWTSLAAAGAVWAYRRDEGRRFA</sequence>
<dbReference type="EMBL" id="JBHMCF010000011">
    <property type="protein sequence ID" value="MFB9470460.1"/>
    <property type="molecule type" value="Genomic_DNA"/>
</dbReference>
<feature type="transmembrane region" description="Helical" evidence="5">
    <location>
        <begin position="54"/>
        <end position="75"/>
    </location>
</feature>
<evidence type="ECO:0000313" key="8">
    <source>
        <dbReference type="Proteomes" id="UP001589568"/>
    </source>
</evidence>
<evidence type="ECO:0000256" key="1">
    <source>
        <dbReference type="ARBA" id="ARBA00004141"/>
    </source>
</evidence>
<dbReference type="PANTHER" id="PTHR43229:SF2">
    <property type="entry name" value="NODULATION PROTEIN J"/>
    <property type="match status" value="1"/>
</dbReference>
<dbReference type="Pfam" id="PF01061">
    <property type="entry name" value="ABC2_membrane"/>
    <property type="match status" value="1"/>
</dbReference>
<feature type="transmembrane region" description="Helical" evidence="5">
    <location>
        <begin position="167"/>
        <end position="184"/>
    </location>
</feature>
<evidence type="ECO:0000256" key="3">
    <source>
        <dbReference type="ARBA" id="ARBA00022989"/>
    </source>
</evidence>
<reference evidence="7 8" key="1">
    <citation type="submission" date="2024-09" db="EMBL/GenBank/DDBJ databases">
        <authorList>
            <person name="Sun Q."/>
            <person name="Mori K."/>
        </authorList>
    </citation>
    <scope>NUCLEOTIDE SEQUENCE [LARGE SCALE GENOMIC DNA]</scope>
    <source>
        <strain evidence="7 8">JCM 3324</strain>
    </source>
</reference>
<keyword evidence="3 5" id="KW-1133">Transmembrane helix</keyword>
<evidence type="ECO:0000256" key="5">
    <source>
        <dbReference type="SAM" id="Phobius"/>
    </source>
</evidence>
<feature type="transmembrane region" description="Helical" evidence="5">
    <location>
        <begin position="129"/>
        <end position="155"/>
    </location>
</feature>
<dbReference type="InterPro" id="IPR051784">
    <property type="entry name" value="Nod_factor_ABC_transporter"/>
</dbReference>
<organism evidence="7 8">
    <name type="scientific">Nonomuraea salmonea</name>
    <dbReference type="NCBI Taxonomy" id="46181"/>
    <lineage>
        <taxon>Bacteria</taxon>
        <taxon>Bacillati</taxon>
        <taxon>Actinomycetota</taxon>
        <taxon>Actinomycetes</taxon>
        <taxon>Streptosporangiales</taxon>
        <taxon>Streptosporangiaceae</taxon>
        <taxon>Nonomuraea</taxon>
    </lineage>
</organism>
<dbReference type="Proteomes" id="UP001589568">
    <property type="component" value="Unassembled WGS sequence"/>
</dbReference>
<protein>
    <submittedName>
        <fullName evidence="7">ABC transporter permease</fullName>
    </submittedName>
</protein>
<feature type="transmembrane region" description="Helical" evidence="5">
    <location>
        <begin position="21"/>
        <end position="42"/>
    </location>
</feature>
<keyword evidence="8" id="KW-1185">Reference proteome</keyword>
<keyword evidence="2 5" id="KW-0812">Transmembrane</keyword>
<evidence type="ECO:0000256" key="4">
    <source>
        <dbReference type="ARBA" id="ARBA00023136"/>
    </source>
</evidence>
<proteinExistence type="predicted"/>
<feature type="domain" description="ABC-2 type transporter transmembrane" evidence="6">
    <location>
        <begin position="14"/>
        <end position="198"/>
    </location>
</feature>
<feature type="transmembrane region" description="Helical" evidence="5">
    <location>
        <begin position="96"/>
        <end position="123"/>
    </location>
</feature>
<dbReference type="PANTHER" id="PTHR43229">
    <property type="entry name" value="NODULATION PROTEIN J"/>
    <property type="match status" value="1"/>
</dbReference>
<feature type="transmembrane region" description="Helical" evidence="5">
    <location>
        <begin position="204"/>
        <end position="237"/>
    </location>
</feature>
<keyword evidence="4 5" id="KW-0472">Membrane</keyword>
<evidence type="ECO:0000259" key="6">
    <source>
        <dbReference type="Pfam" id="PF01061"/>
    </source>
</evidence>
<dbReference type="RefSeq" id="WP_345402092.1">
    <property type="nucleotide sequence ID" value="NZ_BAAAXS010000001.1"/>
</dbReference>
<accession>A0ABV5NJI2</accession>
<gene>
    <name evidence="7" type="ORF">ACFFR3_13145</name>
</gene>
<dbReference type="InterPro" id="IPR013525">
    <property type="entry name" value="ABC2_TM"/>
</dbReference>
<comment type="subcellular location">
    <subcellularLocation>
        <location evidence="1">Membrane</location>
        <topology evidence="1">Multi-pass membrane protein</topology>
    </subcellularLocation>
</comment>
<comment type="caution">
    <text evidence="7">The sequence shown here is derived from an EMBL/GenBank/DDBJ whole genome shotgun (WGS) entry which is preliminary data.</text>
</comment>
<evidence type="ECO:0000256" key="2">
    <source>
        <dbReference type="ARBA" id="ARBA00022692"/>
    </source>
</evidence>
<evidence type="ECO:0000313" key="7">
    <source>
        <dbReference type="EMBL" id="MFB9470460.1"/>
    </source>
</evidence>